<dbReference type="Proteomes" id="UP001143910">
    <property type="component" value="Unassembled WGS sequence"/>
</dbReference>
<accession>A0ACC1ND26</accession>
<proteinExistence type="predicted"/>
<name>A0ACC1ND26_9HYPO</name>
<organism evidence="1 2">
    <name type="scientific">Zarea fungicola</name>
    <dbReference type="NCBI Taxonomy" id="93591"/>
    <lineage>
        <taxon>Eukaryota</taxon>
        <taxon>Fungi</taxon>
        <taxon>Dikarya</taxon>
        <taxon>Ascomycota</taxon>
        <taxon>Pezizomycotina</taxon>
        <taxon>Sordariomycetes</taxon>
        <taxon>Hypocreomycetidae</taxon>
        <taxon>Hypocreales</taxon>
        <taxon>Cordycipitaceae</taxon>
        <taxon>Zarea</taxon>
    </lineage>
</organism>
<reference evidence="1" key="1">
    <citation type="submission" date="2022-08" db="EMBL/GenBank/DDBJ databases">
        <title>Genome Sequence of Lecanicillium fungicola.</title>
        <authorList>
            <person name="Buettner E."/>
        </authorList>
    </citation>
    <scope>NUCLEOTIDE SEQUENCE</scope>
    <source>
        <strain evidence="1">Babe33</strain>
    </source>
</reference>
<protein>
    <submittedName>
        <fullName evidence="1">Uncharacterized protein</fullName>
    </submittedName>
</protein>
<comment type="caution">
    <text evidence="1">The sequence shown here is derived from an EMBL/GenBank/DDBJ whole genome shotgun (WGS) entry which is preliminary data.</text>
</comment>
<gene>
    <name evidence="1" type="ORF">NQ176_g4721</name>
</gene>
<dbReference type="EMBL" id="JANJQO010000536">
    <property type="protein sequence ID" value="KAJ2976819.1"/>
    <property type="molecule type" value="Genomic_DNA"/>
</dbReference>
<evidence type="ECO:0000313" key="1">
    <source>
        <dbReference type="EMBL" id="KAJ2976819.1"/>
    </source>
</evidence>
<keyword evidence="2" id="KW-1185">Reference proteome</keyword>
<evidence type="ECO:0000313" key="2">
    <source>
        <dbReference type="Proteomes" id="UP001143910"/>
    </source>
</evidence>
<sequence>MVRRIEVDQGWEFRQTTCLGDGIAGDFLPVAQFPTVSYLDLLHHKLIPDPYLDQNELKTLWVNHADWTYRTTQVGPFTIEAGEKAILVFEGLDTTVEVFLGGHHILSSKNMHVAHRVDITALFQQGTLPQSTLELRFTSAITSSQKERDRIGYKKDENMTSGNDERLFLRKAQYHWGWDWGPTVQPSGPWKPIYLETFRTRISKNNVVVDSKLASDLSSAAISVRGLVDYPQEGVNLSTVLLDPSGAVLHEQAMTVNASDGSFEATFDIQSPQIWYPFQYGKQPLYVVQIKLGDNDLFEQKIGLRLVRLLQHALKNAEGTSFVFEINNIRMFCGGSCWIPGDFLLPRMTAERYEAWLSTIKQGNQSMVRVWGGGIMENDIFYDICDREGILIWQDFLFACGNYPASPDFVENVRIEAEQHVIRVGHHPSLVIWAGNNEDYQLANLGGWTWDSSDEGPWDNTNFPARLIYEKLLPDIIERLGRDVPYVRGSPYGGEKNANDPTIGDIHIWEVWHGPMAPYQDYQKWMGRFVSEFGFESAPNQRTINAAITDPRERFSQSRTWMSHDKAPGHSRRYGMYMSENFRFVMDPLDSYIYCTQFLQAEAMSYAYNLWRREFRGPGEENCSGALVWQTNDIWPGMSWAVVDVNLRPKAAWYVMKRALQTVTVGIERVVTKRWPKEVINYDPERKSCEIYAVNGTVDELKVTLKLAVFDIETGEPVSLPAAVSKQALTLAPNRSTELCHIELEKAETTVLVAYLADSETGRELARWVSWPEPYKYLRFRPDLKVEAEVLESGNKVILHSNAPVKGVMLQIPIDEGEDAVWSDNFVDLVPGEKVTVDVDGLNGRTVKLRWLCDWESTTRT</sequence>